<dbReference type="PATRIC" id="fig|505345.7.peg.1542"/>
<dbReference type="Gene3D" id="3.30.70.100">
    <property type="match status" value="1"/>
</dbReference>
<dbReference type="NCBIfam" id="NF011019">
    <property type="entry name" value="PRK14448.1"/>
    <property type="match status" value="1"/>
</dbReference>
<reference evidence="9 10" key="1">
    <citation type="submission" date="2014-11" db="EMBL/GenBank/DDBJ databases">
        <title>Pan-genome of Gallibacterium spp.</title>
        <authorList>
            <person name="Kudirkiene E."/>
            <person name="Bojesen A.M."/>
        </authorList>
    </citation>
    <scope>NUCLEOTIDE SEQUENCE [LARGE SCALE GENOMIC DNA]</scope>
    <source>
        <strain evidence="9 10">F151</strain>
    </source>
</reference>
<evidence type="ECO:0000256" key="5">
    <source>
        <dbReference type="PROSITE-ProRule" id="PRU00520"/>
    </source>
</evidence>
<comment type="similarity">
    <text evidence="1 7">Belongs to the acylphosphatase family.</text>
</comment>
<evidence type="ECO:0000313" key="9">
    <source>
        <dbReference type="EMBL" id="OBW91397.1"/>
    </source>
</evidence>
<keyword evidence="5 6" id="KW-0378">Hydrolase</keyword>
<evidence type="ECO:0000256" key="6">
    <source>
        <dbReference type="RuleBase" id="RU000553"/>
    </source>
</evidence>
<keyword evidence="10" id="KW-1185">Reference proteome</keyword>
<dbReference type="PROSITE" id="PS00151">
    <property type="entry name" value="ACYLPHOSPHATASE_2"/>
    <property type="match status" value="1"/>
</dbReference>
<evidence type="ECO:0000256" key="1">
    <source>
        <dbReference type="ARBA" id="ARBA00005614"/>
    </source>
</evidence>
<feature type="active site" evidence="5">
    <location>
        <position position="18"/>
    </location>
</feature>
<dbReference type="EC" id="3.6.1.7" evidence="2 5"/>
<dbReference type="PROSITE" id="PS00150">
    <property type="entry name" value="ACYLPHOSPHATASE_1"/>
    <property type="match status" value="1"/>
</dbReference>
<feature type="domain" description="Acylphosphatase-like" evidence="8">
    <location>
        <begin position="3"/>
        <end position="90"/>
    </location>
</feature>
<dbReference type="Proteomes" id="UP000243558">
    <property type="component" value="Unassembled WGS sequence"/>
</dbReference>
<dbReference type="InterPro" id="IPR036046">
    <property type="entry name" value="Acylphosphatase-like_dom_sf"/>
</dbReference>
<dbReference type="PROSITE" id="PS51160">
    <property type="entry name" value="ACYLPHOSPHATASE_3"/>
    <property type="match status" value="1"/>
</dbReference>
<dbReference type="EMBL" id="JTJM01000035">
    <property type="protein sequence ID" value="OBW91397.1"/>
    <property type="molecule type" value="Genomic_DNA"/>
</dbReference>
<evidence type="ECO:0000256" key="3">
    <source>
        <dbReference type="ARBA" id="ARBA00015991"/>
    </source>
</evidence>
<evidence type="ECO:0000256" key="2">
    <source>
        <dbReference type="ARBA" id="ARBA00012150"/>
    </source>
</evidence>
<dbReference type="AlphaFoldDB" id="A0A1A7NMN3"/>
<dbReference type="NCBIfam" id="NF011000">
    <property type="entry name" value="PRK14426.1"/>
    <property type="match status" value="1"/>
</dbReference>
<dbReference type="PRINTS" id="PR00112">
    <property type="entry name" value="ACYLPHPHTASE"/>
</dbReference>
<dbReference type="InterPro" id="IPR001792">
    <property type="entry name" value="Acylphosphatase-like_dom"/>
</dbReference>
<sequence length="90" mass="10423">MKTEQFIIYGHVQGVGFRFFTWREAQRIGVTGWVKNQSNGSVAVLAQGTEQQLETFYRWLQQGPKTATVNYVESFTVENNTIYSDFQILH</sequence>
<proteinExistence type="inferred from homology"/>
<evidence type="ECO:0000256" key="4">
    <source>
        <dbReference type="ARBA" id="ARBA00047645"/>
    </source>
</evidence>
<dbReference type="InterPro" id="IPR020456">
    <property type="entry name" value="Acylphosphatase"/>
</dbReference>
<evidence type="ECO:0000256" key="7">
    <source>
        <dbReference type="RuleBase" id="RU004168"/>
    </source>
</evidence>
<comment type="catalytic activity">
    <reaction evidence="4 5 6">
        <text>an acyl phosphate + H2O = a carboxylate + phosphate + H(+)</text>
        <dbReference type="Rhea" id="RHEA:14965"/>
        <dbReference type="ChEBI" id="CHEBI:15377"/>
        <dbReference type="ChEBI" id="CHEBI:15378"/>
        <dbReference type="ChEBI" id="CHEBI:29067"/>
        <dbReference type="ChEBI" id="CHEBI:43474"/>
        <dbReference type="ChEBI" id="CHEBI:59918"/>
        <dbReference type="EC" id="3.6.1.7"/>
    </reaction>
</comment>
<protein>
    <recommendedName>
        <fullName evidence="3 5">Acylphosphatase</fullName>
        <ecNumber evidence="2 5">3.6.1.7</ecNumber>
    </recommendedName>
</protein>
<accession>A0A1A7NMN3</accession>
<evidence type="ECO:0000313" key="10">
    <source>
        <dbReference type="Proteomes" id="UP000243558"/>
    </source>
</evidence>
<comment type="caution">
    <text evidence="9">The sequence shown here is derived from an EMBL/GenBank/DDBJ whole genome shotgun (WGS) entry which is preliminary data.</text>
</comment>
<dbReference type="PANTHER" id="PTHR47268">
    <property type="entry name" value="ACYLPHOSPHATASE"/>
    <property type="match status" value="1"/>
</dbReference>
<dbReference type="GO" id="GO:0003998">
    <property type="term" value="F:acylphosphatase activity"/>
    <property type="evidence" value="ECO:0007669"/>
    <property type="project" value="UniProtKB-EC"/>
</dbReference>
<dbReference type="RefSeq" id="WP_065239588.1">
    <property type="nucleotide sequence ID" value="NZ_JTJM01000035.1"/>
</dbReference>
<gene>
    <name evidence="9" type="ORF">QV01_07805</name>
</gene>
<organism evidence="9 10">
    <name type="scientific">Gallibacterium genomosp. 3</name>
    <dbReference type="NCBI Taxonomy" id="505345"/>
    <lineage>
        <taxon>Bacteria</taxon>
        <taxon>Pseudomonadati</taxon>
        <taxon>Pseudomonadota</taxon>
        <taxon>Gammaproteobacteria</taxon>
        <taxon>Pasteurellales</taxon>
        <taxon>Pasteurellaceae</taxon>
        <taxon>Gallibacterium</taxon>
    </lineage>
</organism>
<dbReference type="Pfam" id="PF00708">
    <property type="entry name" value="Acylphosphatase"/>
    <property type="match status" value="1"/>
</dbReference>
<name>A0A1A7NMN3_9PAST</name>
<evidence type="ECO:0000259" key="8">
    <source>
        <dbReference type="PROSITE" id="PS51160"/>
    </source>
</evidence>
<dbReference type="SUPFAM" id="SSF54975">
    <property type="entry name" value="Acylphosphatase/BLUF domain-like"/>
    <property type="match status" value="1"/>
</dbReference>
<dbReference type="PANTHER" id="PTHR47268:SF4">
    <property type="entry name" value="ACYLPHOSPHATASE"/>
    <property type="match status" value="1"/>
</dbReference>
<feature type="active site" evidence="5">
    <location>
        <position position="36"/>
    </location>
</feature>
<dbReference type="OrthoDB" id="5295388at2"/>
<dbReference type="InterPro" id="IPR017968">
    <property type="entry name" value="Acylphosphatase_CS"/>
</dbReference>